<comment type="caution">
    <text evidence="2">The sequence shown here is derived from an EMBL/GenBank/DDBJ whole genome shotgun (WGS) entry which is preliminary data.</text>
</comment>
<feature type="compositionally biased region" description="Low complexity" evidence="1">
    <location>
        <begin position="174"/>
        <end position="185"/>
    </location>
</feature>
<sequence>MKQNLSLMAILQYAAQLDVINKLPEWSSKHSGLPEKIENQHIAQSVSKKKFELLQKEETINDKDSFLRTIPLLEVQRENITTSSLKRSNSLPNISQQQPLISEIERKSDQGQKNNLSTMSKEDKSNDNSYDFNSFSAPEMYGSGGRSNRQRLEDITRTLRATTRWGGIFTPRKSSGSSIEGSNTSKALEPSIDEPGPSGYKELKQEISVDDPSTSHSSAKNPDKVESPIKSKTENLFSKIVRPTCLNDLLKNPIVNSKNGPNPSGLMIHDKKKRKSKENSSKKKVKKLRKANIMFTVGQISNMIDLIKIFQTGIST</sequence>
<keyword evidence="3" id="KW-1185">Reference proteome</keyword>
<feature type="compositionally biased region" description="Polar residues" evidence="1">
    <location>
        <begin position="211"/>
        <end position="220"/>
    </location>
</feature>
<feature type="compositionally biased region" description="Basic residues" evidence="1">
    <location>
        <begin position="270"/>
        <end position="285"/>
    </location>
</feature>
<evidence type="ECO:0000313" key="3">
    <source>
        <dbReference type="Proteomes" id="UP000887013"/>
    </source>
</evidence>
<organism evidence="2 3">
    <name type="scientific">Nephila pilipes</name>
    <name type="common">Giant wood spider</name>
    <name type="synonym">Nephila maculata</name>
    <dbReference type="NCBI Taxonomy" id="299642"/>
    <lineage>
        <taxon>Eukaryota</taxon>
        <taxon>Metazoa</taxon>
        <taxon>Ecdysozoa</taxon>
        <taxon>Arthropoda</taxon>
        <taxon>Chelicerata</taxon>
        <taxon>Arachnida</taxon>
        <taxon>Araneae</taxon>
        <taxon>Araneomorphae</taxon>
        <taxon>Entelegynae</taxon>
        <taxon>Araneoidea</taxon>
        <taxon>Nephilidae</taxon>
        <taxon>Nephila</taxon>
    </lineage>
</organism>
<gene>
    <name evidence="2" type="primary">NCL1_54946</name>
    <name evidence="2" type="ORF">NPIL_136641</name>
</gene>
<reference evidence="2" key="1">
    <citation type="submission" date="2020-08" db="EMBL/GenBank/DDBJ databases">
        <title>Multicomponent nature underlies the extraordinary mechanical properties of spider dragline silk.</title>
        <authorList>
            <person name="Kono N."/>
            <person name="Nakamura H."/>
            <person name="Mori M."/>
            <person name="Yoshida Y."/>
            <person name="Ohtoshi R."/>
            <person name="Malay A.D."/>
            <person name="Moran D.A.P."/>
            <person name="Tomita M."/>
            <person name="Numata K."/>
            <person name="Arakawa K."/>
        </authorList>
    </citation>
    <scope>NUCLEOTIDE SEQUENCE</scope>
</reference>
<feature type="region of interest" description="Disordered" evidence="1">
    <location>
        <begin position="253"/>
        <end position="285"/>
    </location>
</feature>
<evidence type="ECO:0000256" key="1">
    <source>
        <dbReference type="SAM" id="MobiDB-lite"/>
    </source>
</evidence>
<feature type="compositionally biased region" description="Polar residues" evidence="1">
    <location>
        <begin position="83"/>
        <end position="100"/>
    </location>
</feature>
<proteinExistence type="predicted"/>
<accession>A0A8X6UV29</accession>
<dbReference type="Proteomes" id="UP000887013">
    <property type="component" value="Unassembled WGS sequence"/>
</dbReference>
<feature type="compositionally biased region" description="Low complexity" evidence="1">
    <location>
        <begin position="127"/>
        <end position="136"/>
    </location>
</feature>
<dbReference type="EMBL" id="BMAW01040201">
    <property type="protein sequence ID" value="GFU58761.1"/>
    <property type="molecule type" value="Genomic_DNA"/>
</dbReference>
<feature type="region of interest" description="Disordered" evidence="1">
    <location>
        <begin position="166"/>
        <end position="231"/>
    </location>
</feature>
<name>A0A8X6UV29_NEPPI</name>
<dbReference type="OrthoDB" id="6434180at2759"/>
<protein>
    <submittedName>
        <fullName evidence="2">Uncharacterized protein</fullName>
    </submittedName>
</protein>
<dbReference type="AlphaFoldDB" id="A0A8X6UV29"/>
<evidence type="ECO:0000313" key="2">
    <source>
        <dbReference type="EMBL" id="GFU58761.1"/>
    </source>
</evidence>
<feature type="region of interest" description="Disordered" evidence="1">
    <location>
        <begin position="83"/>
        <end position="151"/>
    </location>
</feature>
<feature type="compositionally biased region" description="Basic and acidic residues" evidence="1">
    <location>
        <begin position="221"/>
        <end position="231"/>
    </location>
</feature>